<feature type="region of interest" description="Disordered" evidence="1">
    <location>
        <begin position="1"/>
        <end position="22"/>
    </location>
</feature>
<name>A0ABU1FTQ9_9MICC</name>
<gene>
    <name evidence="2" type="ORF">RH857_07820</name>
</gene>
<reference evidence="3" key="1">
    <citation type="submission" date="2023-07" db="EMBL/GenBank/DDBJ databases">
        <title>Description of three actinobacteria isolated from air of manufacturing shop in a pharmaceutical factory.</title>
        <authorList>
            <person name="Zhang D.-F."/>
        </authorList>
    </citation>
    <scope>NUCLEOTIDE SEQUENCE [LARGE SCALE GENOMIC DNA]</scope>
    <source>
        <strain evidence="3">CCTCC AB 207010</strain>
    </source>
</reference>
<evidence type="ECO:0000313" key="3">
    <source>
        <dbReference type="Proteomes" id="UP001260872"/>
    </source>
</evidence>
<dbReference type="EMBL" id="JAVKGT010000017">
    <property type="protein sequence ID" value="MDR5712035.1"/>
    <property type="molecule type" value="Genomic_DNA"/>
</dbReference>
<protein>
    <recommendedName>
        <fullName evidence="4">DUF2750 domain-containing protein</fullName>
    </recommendedName>
</protein>
<evidence type="ECO:0000256" key="1">
    <source>
        <dbReference type="SAM" id="MobiDB-lite"/>
    </source>
</evidence>
<dbReference type="RefSeq" id="WP_310537415.1">
    <property type="nucleotide sequence ID" value="NZ_BAAAOC010000081.1"/>
</dbReference>
<evidence type="ECO:0000313" key="2">
    <source>
        <dbReference type="EMBL" id="MDR5712035.1"/>
    </source>
</evidence>
<organism evidence="2 3">
    <name type="scientific">Nesterenkonia flava</name>
    <dbReference type="NCBI Taxonomy" id="469799"/>
    <lineage>
        <taxon>Bacteria</taxon>
        <taxon>Bacillati</taxon>
        <taxon>Actinomycetota</taxon>
        <taxon>Actinomycetes</taxon>
        <taxon>Micrococcales</taxon>
        <taxon>Micrococcaceae</taxon>
        <taxon>Nesterenkonia</taxon>
    </lineage>
</organism>
<accession>A0ABU1FTQ9</accession>
<dbReference type="Proteomes" id="UP001260872">
    <property type="component" value="Unassembled WGS sequence"/>
</dbReference>
<feature type="compositionally biased region" description="Basic and acidic residues" evidence="1">
    <location>
        <begin position="11"/>
        <end position="21"/>
    </location>
</feature>
<keyword evidence="3" id="KW-1185">Reference proteome</keyword>
<proteinExistence type="predicted"/>
<sequence>MYEKLTCNQHLEPEEQHELTDPGRIPETLFDVIQDEAAREHAKLLHQQYGTPMLAWILHPDSGDDPDAWEPGFLSQYEGSFDDVEHFIDYRLGNIDLRAHLDNLALELRIPEDWVKLDEEAVKNDLLADTELIPLDGRVHAFETPTHTAQADAEALADSDGQSEEVR</sequence>
<comment type="caution">
    <text evidence="2">The sequence shown here is derived from an EMBL/GenBank/DDBJ whole genome shotgun (WGS) entry which is preliminary data.</text>
</comment>
<evidence type="ECO:0008006" key="4">
    <source>
        <dbReference type="Google" id="ProtNLM"/>
    </source>
</evidence>